<dbReference type="EMBL" id="BGZK01000894">
    <property type="protein sequence ID" value="GBP64329.1"/>
    <property type="molecule type" value="Genomic_DNA"/>
</dbReference>
<dbReference type="PANTHER" id="PTHR12112">
    <property type="entry name" value="BNIP - RELATED"/>
    <property type="match status" value="1"/>
</dbReference>
<feature type="region of interest" description="Disordered" evidence="4">
    <location>
        <begin position="1"/>
        <end position="68"/>
    </location>
</feature>
<evidence type="ECO:0000313" key="7">
    <source>
        <dbReference type="Proteomes" id="UP000299102"/>
    </source>
</evidence>
<dbReference type="Proteomes" id="UP000299102">
    <property type="component" value="Unassembled WGS sequence"/>
</dbReference>
<keyword evidence="3" id="KW-0464">Manganese</keyword>
<dbReference type="Pfam" id="PF12496">
    <property type="entry name" value="BNIP2"/>
    <property type="match status" value="1"/>
</dbReference>
<dbReference type="InterPro" id="IPR001251">
    <property type="entry name" value="CRAL-TRIO_dom"/>
</dbReference>
<keyword evidence="7" id="KW-1185">Reference proteome</keyword>
<dbReference type="STRING" id="151549.A0A4C1XQ69"/>
<dbReference type="Pfam" id="PF13716">
    <property type="entry name" value="CRAL_TRIO_2"/>
    <property type="match status" value="1"/>
</dbReference>
<dbReference type="SMART" id="SM00516">
    <property type="entry name" value="SEC14"/>
    <property type="match status" value="1"/>
</dbReference>
<accession>A0A4C1XQ69</accession>
<protein>
    <submittedName>
        <fullName evidence="6">Protein prune homolog 2</fullName>
    </submittedName>
</protein>
<name>A0A4C1XQ69_EUMVA</name>
<organism evidence="6 7">
    <name type="scientific">Eumeta variegata</name>
    <name type="common">Bagworm moth</name>
    <name type="synonym">Eumeta japonica</name>
    <dbReference type="NCBI Taxonomy" id="151549"/>
    <lineage>
        <taxon>Eukaryota</taxon>
        <taxon>Metazoa</taxon>
        <taxon>Ecdysozoa</taxon>
        <taxon>Arthropoda</taxon>
        <taxon>Hexapoda</taxon>
        <taxon>Insecta</taxon>
        <taxon>Pterygota</taxon>
        <taxon>Neoptera</taxon>
        <taxon>Endopterygota</taxon>
        <taxon>Lepidoptera</taxon>
        <taxon>Glossata</taxon>
        <taxon>Ditrysia</taxon>
        <taxon>Tineoidea</taxon>
        <taxon>Psychidae</taxon>
        <taxon>Oiketicinae</taxon>
        <taxon>Eumeta</taxon>
    </lineage>
</organism>
<feature type="domain" description="CRAL-TRIO" evidence="5">
    <location>
        <begin position="523"/>
        <end position="683"/>
    </location>
</feature>
<keyword evidence="2" id="KW-0378">Hydrolase</keyword>
<evidence type="ECO:0000256" key="4">
    <source>
        <dbReference type="SAM" id="MobiDB-lite"/>
    </source>
</evidence>
<evidence type="ECO:0000256" key="2">
    <source>
        <dbReference type="ARBA" id="ARBA00022801"/>
    </source>
</evidence>
<evidence type="ECO:0000256" key="1">
    <source>
        <dbReference type="ARBA" id="ARBA00022723"/>
    </source>
</evidence>
<feature type="compositionally biased region" description="Polar residues" evidence="4">
    <location>
        <begin position="1"/>
        <end position="20"/>
    </location>
</feature>
<gene>
    <name evidence="6" type="primary">Prune2</name>
    <name evidence="6" type="ORF">EVAR_88282_1</name>
</gene>
<comment type="caution">
    <text evidence="6">The sequence shown here is derived from an EMBL/GenBank/DDBJ whole genome shotgun (WGS) entry which is preliminary data.</text>
</comment>
<dbReference type="PANTHER" id="PTHR12112:SF22">
    <property type="entry name" value="MANGANESE-DEPENDENT INORGANIC PYROPHOSPHATASE-RELATED"/>
    <property type="match status" value="1"/>
</dbReference>
<dbReference type="SUPFAM" id="SSF52087">
    <property type="entry name" value="CRAL/TRIO domain"/>
    <property type="match status" value="1"/>
</dbReference>
<dbReference type="Gene3D" id="3.40.525.10">
    <property type="entry name" value="CRAL-TRIO lipid binding domain"/>
    <property type="match status" value="1"/>
</dbReference>
<keyword evidence="1" id="KW-0479">Metal-binding</keyword>
<dbReference type="PROSITE" id="PS50191">
    <property type="entry name" value="CRAL_TRIO"/>
    <property type="match status" value="1"/>
</dbReference>
<feature type="region of interest" description="Disordered" evidence="4">
    <location>
        <begin position="462"/>
        <end position="502"/>
    </location>
</feature>
<dbReference type="CDD" id="cd00170">
    <property type="entry name" value="SEC14"/>
    <property type="match status" value="1"/>
</dbReference>
<proteinExistence type="predicted"/>
<dbReference type="OrthoDB" id="19923at2759"/>
<feature type="compositionally biased region" description="Basic and acidic residues" evidence="4">
    <location>
        <begin position="470"/>
        <end position="486"/>
    </location>
</feature>
<dbReference type="InterPro" id="IPR036865">
    <property type="entry name" value="CRAL-TRIO_dom_sf"/>
</dbReference>
<feature type="compositionally biased region" description="Polar residues" evidence="4">
    <location>
        <begin position="45"/>
        <end position="68"/>
    </location>
</feature>
<reference evidence="6 7" key="1">
    <citation type="journal article" date="2019" name="Commun. Biol.">
        <title>The bagworm genome reveals a unique fibroin gene that provides high tensile strength.</title>
        <authorList>
            <person name="Kono N."/>
            <person name="Nakamura H."/>
            <person name="Ohtoshi R."/>
            <person name="Tomita M."/>
            <person name="Numata K."/>
            <person name="Arakawa K."/>
        </authorList>
    </citation>
    <scope>NUCLEOTIDE SEQUENCE [LARGE SCALE GENOMIC DNA]</scope>
</reference>
<dbReference type="AlphaFoldDB" id="A0A4C1XQ69"/>
<evidence type="ECO:0000256" key="3">
    <source>
        <dbReference type="ARBA" id="ARBA00023211"/>
    </source>
</evidence>
<sequence>MDTGSESILSAQNTPNSVLSSDFEEKEHENPASVLRLQDPITESPKIQNTSVLRLSEPMENNANTAETTDKFQTNCNDSLIGKMANLKIDMEVKIRPQCLGISPPKVSSTLTLTTDHPLMGLGSPDSVENYPDIIPERPKRSLLRQEEEQLKDSSISSVEESGTHLDALNFSGFYDGPQRNTSKNNLYFSENFSTIEDQSKTDNSTSPPDVTQVHNSVTRINNSVTARDSELRNRKIVSAPKDHESSTPEQISVLSDVLERKKLEFKNFGQSTPKSEISKTYDIPMNRENLHSGRPAKRSCVGCFNAPCTLVDVTVGNFLRVCLVGMNQYSIIWIEIRSGEAYSRVSGGLHAVAEWCESPSQLRSMPNFELPIEMSSTIGAHNDLDSPDISTPTDDRSSYQALLDPYSGNVALRHTPNKNNYSGGQRRKIVVMAQDTEDRCSLDSVSVESLKSEEAEVPLSVLEDQVLQQRKEDSSISDDESRRNSTSDCSEPIPEYSAAEERADTRSWLKVPLPTGGYGSCDMRVIEPYKRVLSHGGYGPASAAIIVFSACYLPDTTRADYHYVMDNLFLYVIWTLERLVTDEYMVVYLHGSASRRRLPTFRWLVECYRLVDRRLRKNLKHLYLVHPTFWLKSLMVLSKPFISSKFYRKVTYVNSLTDLESLLSVERNAIPEPVREYDAGHHRATSFFTSAFFYYAWPLTTRQLYTSPRKVATEEWRAYTAVTIPTFLRRIPL</sequence>
<dbReference type="InterPro" id="IPR022181">
    <property type="entry name" value="Bcl2-/adenovirus-E1B"/>
</dbReference>
<dbReference type="GO" id="GO:0005737">
    <property type="term" value="C:cytoplasm"/>
    <property type="evidence" value="ECO:0007669"/>
    <property type="project" value="TreeGrafter"/>
</dbReference>
<evidence type="ECO:0000313" key="6">
    <source>
        <dbReference type="EMBL" id="GBP64329.1"/>
    </source>
</evidence>
<evidence type="ECO:0000259" key="5">
    <source>
        <dbReference type="PROSITE" id="PS50191"/>
    </source>
</evidence>